<dbReference type="Pfam" id="PF17919">
    <property type="entry name" value="RT_RNaseH_2"/>
    <property type="match status" value="1"/>
</dbReference>
<dbReference type="Gene3D" id="3.10.20.370">
    <property type="match status" value="1"/>
</dbReference>
<evidence type="ECO:0000259" key="1">
    <source>
        <dbReference type="Pfam" id="PF17919"/>
    </source>
</evidence>
<accession>A0AAV2DXN8</accession>
<evidence type="ECO:0000313" key="3">
    <source>
        <dbReference type="Proteomes" id="UP001497516"/>
    </source>
</evidence>
<dbReference type="SUPFAM" id="SSF56672">
    <property type="entry name" value="DNA/RNA polymerases"/>
    <property type="match status" value="1"/>
</dbReference>
<dbReference type="FunFam" id="3.10.20.370:FF:000001">
    <property type="entry name" value="Retrovirus-related Pol polyprotein from transposon 17.6-like protein"/>
    <property type="match status" value="1"/>
</dbReference>
<feature type="domain" description="Reverse transcriptase/retrotransposon-derived protein RNase H-like" evidence="1">
    <location>
        <begin position="13"/>
        <end position="106"/>
    </location>
</feature>
<gene>
    <name evidence="2" type="ORF">LTRI10_LOCUS19895</name>
</gene>
<dbReference type="Proteomes" id="UP001497516">
    <property type="component" value="Chromosome 3"/>
</dbReference>
<keyword evidence="3" id="KW-1185">Reference proteome</keyword>
<proteinExistence type="predicted"/>
<dbReference type="InterPro" id="IPR043502">
    <property type="entry name" value="DNA/RNA_pol_sf"/>
</dbReference>
<reference evidence="2 3" key="1">
    <citation type="submission" date="2024-04" db="EMBL/GenBank/DDBJ databases">
        <authorList>
            <person name="Fracassetti M."/>
        </authorList>
    </citation>
    <scope>NUCLEOTIDE SEQUENCE [LARGE SCALE GENOMIC DNA]</scope>
</reference>
<evidence type="ECO:0000313" key="2">
    <source>
        <dbReference type="EMBL" id="CAL1378302.1"/>
    </source>
</evidence>
<organism evidence="2 3">
    <name type="scientific">Linum trigynum</name>
    <dbReference type="NCBI Taxonomy" id="586398"/>
    <lineage>
        <taxon>Eukaryota</taxon>
        <taxon>Viridiplantae</taxon>
        <taxon>Streptophyta</taxon>
        <taxon>Embryophyta</taxon>
        <taxon>Tracheophyta</taxon>
        <taxon>Spermatophyta</taxon>
        <taxon>Magnoliopsida</taxon>
        <taxon>eudicotyledons</taxon>
        <taxon>Gunneridae</taxon>
        <taxon>Pentapetalae</taxon>
        <taxon>rosids</taxon>
        <taxon>fabids</taxon>
        <taxon>Malpighiales</taxon>
        <taxon>Linaceae</taxon>
        <taxon>Linum</taxon>
    </lineage>
</organism>
<name>A0AAV2DXN8_9ROSI</name>
<dbReference type="PANTHER" id="PTHR34072:SF44">
    <property type="entry name" value="RNA-DIRECTED DNA POLYMERASE"/>
    <property type="match status" value="1"/>
</dbReference>
<dbReference type="EMBL" id="OZ034816">
    <property type="protein sequence ID" value="CAL1378302.1"/>
    <property type="molecule type" value="Genomic_DNA"/>
</dbReference>
<dbReference type="InterPro" id="IPR041577">
    <property type="entry name" value="RT_RNaseH_2"/>
</dbReference>
<sequence length="108" mass="12487">MKLLEKDAPFHFSAECTTTFMTLKEKLTHAPIMVTLDLTLPFELMCDASDFVVGAVLGKRRDQHFRPIYYASKNLNDVQENYTTTEKKLLAVVFTFDKFLPYLVMSRV</sequence>
<protein>
    <recommendedName>
        <fullName evidence="1">Reverse transcriptase/retrotransposon-derived protein RNase H-like domain-containing protein</fullName>
    </recommendedName>
</protein>
<dbReference type="AlphaFoldDB" id="A0AAV2DXN8"/>
<dbReference type="PANTHER" id="PTHR34072">
    <property type="entry name" value="ENZYMATIC POLYPROTEIN-RELATED"/>
    <property type="match status" value="1"/>
</dbReference>